<sequence length="94" mass="10517">MTSNALEQLELAFAAHQTKPPFLPMLLHQVLHGLQQAYELTQGALHALVVLVPVKLRRGELVLFYLEECPMIVHAEIEVGRLREEELGVGLVPL</sequence>
<comment type="caution">
    <text evidence="1">The sequence shown here is derived from an EMBL/GenBank/DDBJ whole genome shotgun (WGS) entry which is preliminary data.</text>
</comment>
<protein>
    <submittedName>
        <fullName evidence="1">Uncharacterized protein</fullName>
    </submittedName>
</protein>
<gene>
    <name evidence="1" type="ORF">NUW54_g5107</name>
</gene>
<organism evidence="1 2">
    <name type="scientific">Trametes sanguinea</name>
    <dbReference type="NCBI Taxonomy" id="158606"/>
    <lineage>
        <taxon>Eukaryota</taxon>
        <taxon>Fungi</taxon>
        <taxon>Dikarya</taxon>
        <taxon>Basidiomycota</taxon>
        <taxon>Agaricomycotina</taxon>
        <taxon>Agaricomycetes</taxon>
        <taxon>Polyporales</taxon>
        <taxon>Polyporaceae</taxon>
        <taxon>Trametes</taxon>
    </lineage>
</organism>
<reference evidence="1" key="1">
    <citation type="submission" date="2022-08" db="EMBL/GenBank/DDBJ databases">
        <title>Genome Sequence of Pycnoporus sanguineus.</title>
        <authorList>
            <person name="Buettner E."/>
        </authorList>
    </citation>
    <scope>NUCLEOTIDE SEQUENCE</scope>
    <source>
        <strain evidence="1">CG-C14</strain>
    </source>
</reference>
<proteinExistence type="predicted"/>
<accession>A0ACC1PW17</accession>
<evidence type="ECO:0000313" key="1">
    <source>
        <dbReference type="EMBL" id="KAJ3003827.1"/>
    </source>
</evidence>
<dbReference type="Proteomes" id="UP001144978">
    <property type="component" value="Unassembled WGS sequence"/>
</dbReference>
<dbReference type="EMBL" id="JANSHE010001225">
    <property type="protein sequence ID" value="KAJ3003827.1"/>
    <property type="molecule type" value="Genomic_DNA"/>
</dbReference>
<evidence type="ECO:0000313" key="2">
    <source>
        <dbReference type="Proteomes" id="UP001144978"/>
    </source>
</evidence>
<keyword evidence="2" id="KW-1185">Reference proteome</keyword>
<name>A0ACC1PW17_9APHY</name>